<dbReference type="Gene3D" id="1.10.510.10">
    <property type="entry name" value="Transferase(Phosphotransferase) domain 1"/>
    <property type="match status" value="1"/>
</dbReference>
<dbReference type="PANTHER" id="PTHR48006:SF102">
    <property type="entry name" value="LEUCINE-RICH REPEAT-CONTAINING PROTEIN DDB_G0281931-RELATED"/>
    <property type="match status" value="1"/>
</dbReference>
<dbReference type="InterPro" id="IPR011009">
    <property type="entry name" value="Kinase-like_dom_sf"/>
</dbReference>
<dbReference type="InterPro" id="IPR051824">
    <property type="entry name" value="LRR_Rcpt-Like_S/T_Kinase"/>
</dbReference>
<dbReference type="InterPro" id="IPR017441">
    <property type="entry name" value="Protein_kinase_ATP_BS"/>
</dbReference>
<evidence type="ECO:0000256" key="1">
    <source>
        <dbReference type="ARBA" id="ARBA00012513"/>
    </source>
</evidence>
<dbReference type="SMART" id="SM00220">
    <property type="entry name" value="S_TKc"/>
    <property type="match status" value="1"/>
</dbReference>
<keyword evidence="6 9" id="KW-0067">ATP-binding</keyword>
<evidence type="ECO:0000259" key="11">
    <source>
        <dbReference type="PROSITE" id="PS50011"/>
    </source>
</evidence>
<keyword evidence="5" id="KW-0418">Kinase</keyword>
<name>A0ABM0MU29_SACKO</name>
<keyword evidence="2" id="KW-0723">Serine/threonine-protein kinase</keyword>
<dbReference type="PROSITE" id="PS00107">
    <property type="entry name" value="PROTEIN_KINASE_ATP"/>
    <property type="match status" value="1"/>
</dbReference>
<keyword evidence="4 9" id="KW-0547">Nucleotide-binding</keyword>
<dbReference type="InterPro" id="IPR001245">
    <property type="entry name" value="Ser-Thr/Tyr_kinase_cat_dom"/>
</dbReference>
<dbReference type="InterPro" id="IPR008271">
    <property type="entry name" value="Ser/Thr_kinase_AS"/>
</dbReference>
<dbReference type="Proteomes" id="UP000694865">
    <property type="component" value="Unplaced"/>
</dbReference>
<feature type="domain" description="Death" evidence="12">
    <location>
        <begin position="38"/>
        <end position="105"/>
    </location>
</feature>
<dbReference type="RefSeq" id="XP_006823520.1">
    <property type="nucleotide sequence ID" value="XM_006823457.1"/>
</dbReference>
<dbReference type="PROSITE" id="PS00108">
    <property type="entry name" value="PROTEIN_KINASE_ST"/>
    <property type="match status" value="1"/>
</dbReference>
<evidence type="ECO:0000256" key="6">
    <source>
        <dbReference type="ARBA" id="ARBA00022840"/>
    </source>
</evidence>
<dbReference type="Gene3D" id="1.10.533.10">
    <property type="entry name" value="Death Domain, Fas"/>
    <property type="match status" value="1"/>
</dbReference>
<evidence type="ECO:0000259" key="12">
    <source>
        <dbReference type="PROSITE" id="PS50017"/>
    </source>
</evidence>
<evidence type="ECO:0000256" key="3">
    <source>
        <dbReference type="ARBA" id="ARBA00022679"/>
    </source>
</evidence>
<sequence>MATKSGRGRQRKIVYVSDIPAIEIQNLSEILDVLGKNNWEKLAALMEYPKHKIEAFKMAYRRNSGSPCTDLLRVYGQGDSTVTDLFLLLKQMNHVRCMDILKPYVDPVHHVKQPVEDSLASYTTSAHSNASVNKCRCSETVSFNTPFVNLLGINIEDLPIPEPPQLDLTCSICSQSSSLSSSSSSSFDRTQEMHQSHYPSTYESNKAQNTKSVKSAPLPTADLINLNIGDKRHASSFQTVSTTSCNLSEGERQQVYDSNSLCELGDLEILQSWDASDKPLTLEEQRQRDRMTALATMNHKKYKEISHSTNDFDESMILGEGAFGRVYRAVLNETPFAVKRLMQNEHTGFSQERSARKYQINEIVALLKYRHTNIVPLCFYSLDGPEPCLVYEFMHNGSLQDNLIGKRHRFSLKWKLRMNIAKGSARGIQFLHTAIDKPLIHGDIKSGNILLDKHNEPKIGDFGLAREGPNANQTSTYLKTETVHGTVAYLPPEFLKNFRLSTKVDTYSFGVVMFEIVSGSEKHN</sequence>
<evidence type="ECO:0000256" key="10">
    <source>
        <dbReference type="SAM" id="MobiDB-lite"/>
    </source>
</evidence>
<dbReference type="Pfam" id="PF07714">
    <property type="entry name" value="PK_Tyr_Ser-Thr"/>
    <property type="match status" value="1"/>
</dbReference>
<feature type="compositionally biased region" description="Polar residues" evidence="10">
    <location>
        <begin position="197"/>
        <end position="213"/>
    </location>
</feature>
<dbReference type="PROSITE" id="PS50017">
    <property type="entry name" value="DEATH_DOMAIN"/>
    <property type="match status" value="1"/>
</dbReference>
<organism evidence="13 14">
    <name type="scientific">Saccoglossus kowalevskii</name>
    <name type="common">Acorn worm</name>
    <dbReference type="NCBI Taxonomy" id="10224"/>
    <lineage>
        <taxon>Eukaryota</taxon>
        <taxon>Metazoa</taxon>
        <taxon>Hemichordata</taxon>
        <taxon>Enteropneusta</taxon>
        <taxon>Harrimaniidae</taxon>
        <taxon>Saccoglossus</taxon>
    </lineage>
</organism>
<evidence type="ECO:0000256" key="4">
    <source>
        <dbReference type="ARBA" id="ARBA00022741"/>
    </source>
</evidence>
<evidence type="ECO:0000256" key="5">
    <source>
        <dbReference type="ARBA" id="ARBA00022777"/>
    </source>
</evidence>
<dbReference type="SUPFAM" id="SSF47986">
    <property type="entry name" value="DEATH domain"/>
    <property type="match status" value="1"/>
</dbReference>
<evidence type="ECO:0000256" key="9">
    <source>
        <dbReference type="PROSITE-ProRule" id="PRU10141"/>
    </source>
</evidence>
<dbReference type="Pfam" id="PF00531">
    <property type="entry name" value="Death"/>
    <property type="match status" value="1"/>
</dbReference>
<proteinExistence type="predicted"/>
<keyword evidence="13" id="KW-1185">Reference proteome</keyword>
<evidence type="ECO:0000256" key="7">
    <source>
        <dbReference type="ARBA" id="ARBA00047899"/>
    </source>
</evidence>
<dbReference type="PANTHER" id="PTHR48006">
    <property type="entry name" value="LEUCINE-RICH REPEAT-CONTAINING PROTEIN DDB_G0281931-RELATED"/>
    <property type="match status" value="1"/>
</dbReference>
<dbReference type="InterPro" id="IPR000719">
    <property type="entry name" value="Prot_kinase_dom"/>
</dbReference>
<evidence type="ECO:0000313" key="13">
    <source>
        <dbReference type="Proteomes" id="UP000694865"/>
    </source>
</evidence>
<evidence type="ECO:0000256" key="8">
    <source>
        <dbReference type="ARBA" id="ARBA00048679"/>
    </source>
</evidence>
<dbReference type="InterPro" id="IPR011029">
    <property type="entry name" value="DEATH-like_dom_sf"/>
</dbReference>
<dbReference type="SUPFAM" id="SSF56112">
    <property type="entry name" value="Protein kinase-like (PK-like)"/>
    <property type="match status" value="1"/>
</dbReference>
<dbReference type="PROSITE" id="PS50011">
    <property type="entry name" value="PROTEIN_KINASE_DOM"/>
    <property type="match status" value="1"/>
</dbReference>
<comment type="catalytic activity">
    <reaction evidence="7">
        <text>L-threonyl-[protein] + ATP = O-phospho-L-threonyl-[protein] + ADP + H(+)</text>
        <dbReference type="Rhea" id="RHEA:46608"/>
        <dbReference type="Rhea" id="RHEA-COMP:11060"/>
        <dbReference type="Rhea" id="RHEA-COMP:11605"/>
        <dbReference type="ChEBI" id="CHEBI:15378"/>
        <dbReference type="ChEBI" id="CHEBI:30013"/>
        <dbReference type="ChEBI" id="CHEBI:30616"/>
        <dbReference type="ChEBI" id="CHEBI:61977"/>
        <dbReference type="ChEBI" id="CHEBI:456216"/>
        <dbReference type="EC" id="2.7.11.1"/>
    </reaction>
</comment>
<protein>
    <recommendedName>
        <fullName evidence="1">non-specific serine/threonine protein kinase</fullName>
        <ecNumber evidence="1">2.7.11.1</ecNumber>
    </recommendedName>
</protein>
<keyword evidence="3" id="KW-0808">Transferase</keyword>
<accession>A0ABM0MU29</accession>
<feature type="region of interest" description="Disordered" evidence="10">
    <location>
        <begin position="180"/>
        <end position="214"/>
    </location>
</feature>
<feature type="domain" description="Protein kinase" evidence="11">
    <location>
        <begin position="312"/>
        <end position="524"/>
    </location>
</feature>
<dbReference type="Gene3D" id="3.30.200.20">
    <property type="entry name" value="Phosphorylase Kinase, domain 1"/>
    <property type="match status" value="1"/>
</dbReference>
<dbReference type="InterPro" id="IPR000488">
    <property type="entry name" value="Death_dom"/>
</dbReference>
<dbReference type="EC" id="2.7.11.1" evidence="1"/>
<evidence type="ECO:0000256" key="2">
    <source>
        <dbReference type="ARBA" id="ARBA00022527"/>
    </source>
</evidence>
<evidence type="ECO:0000313" key="14">
    <source>
        <dbReference type="RefSeq" id="XP_006823520.1"/>
    </source>
</evidence>
<dbReference type="GeneID" id="102804873"/>
<reference evidence="14" key="1">
    <citation type="submission" date="2025-08" db="UniProtKB">
        <authorList>
            <consortium name="RefSeq"/>
        </authorList>
    </citation>
    <scope>IDENTIFICATION</scope>
    <source>
        <tissue evidence="14">Testes</tissue>
    </source>
</reference>
<gene>
    <name evidence="14" type="primary">LOC102804873</name>
</gene>
<comment type="catalytic activity">
    <reaction evidence="8">
        <text>L-seryl-[protein] + ATP = O-phospho-L-seryl-[protein] + ADP + H(+)</text>
        <dbReference type="Rhea" id="RHEA:17989"/>
        <dbReference type="Rhea" id="RHEA-COMP:9863"/>
        <dbReference type="Rhea" id="RHEA-COMP:11604"/>
        <dbReference type="ChEBI" id="CHEBI:15378"/>
        <dbReference type="ChEBI" id="CHEBI:29999"/>
        <dbReference type="ChEBI" id="CHEBI:30616"/>
        <dbReference type="ChEBI" id="CHEBI:83421"/>
        <dbReference type="ChEBI" id="CHEBI:456216"/>
        <dbReference type="EC" id="2.7.11.1"/>
    </reaction>
</comment>
<feature type="binding site" evidence="9">
    <location>
        <position position="339"/>
    </location>
    <ligand>
        <name>ATP</name>
        <dbReference type="ChEBI" id="CHEBI:30616"/>
    </ligand>
</feature>